<accession>A0A0L9URG6</accession>
<reference evidence="2" key="1">
    <citation type="journal article" date="2015" name="Proc. Natl. Acad. Sci. U.S.A.">
        <title>Genome sequencing of adzuki bean (Vigna angularis) provides insight into high starch and low fat accumulation and domestication.</title>
        <authorList>
            <person name="Yang K."/>
            <person name="Tian Z."/>
            <person name="Chen C."/>
            <person name="Luo L."/>
            <person name="Zhao B."/>
            <person name="Wang Z."/>
            <person name="Yu L."/>
            <person name="Li Y."/>
            <person name="Sun Y."/>
            <person name="Li W."/>
            <person name="Chen Y."/>
            <person name="Li Y."/>
            <person name="Zhang Y."/>
            <person name="Ai D."/>
            <person name="Zhao J."/>
            <person name="Shang C."/>
            <person name="Ma Y."/>
            <person name="Wu B."/>
            <person name="Wang M."/>
            <person name="Gao L."/>
            <person name="Sun D."/>
            <person name="Zhang P."/>
            <person name="Guo F."/>
            <person name="Wang W."/>
            <person name="Li Y."/>
            <person name="Wang J."/>
            <person name="Varshney R.K."/>
            <person name="Wang J."/>
            <person name="Ling H.Q."/>
            <person name="Wan P."/>
        </authorList>
    </citation>
    <scope>NUCLEOTIDE SEQUENCE</scope>
    <source>
        <strain evidence="2">cv. Jingnong 6</strain>
    </source>
</reference>
<dbReference type="AlphaFoldDB" id="A0A0L9URG6"/>
<gene>
    <name evidence="1" type="ORF">LR48_Vigan06g065900</name>
</gene>
<organism evidence="1 2">
    <name type="scientific">Phaseolus angularis</name>
    <name type="common">Azuki bean</name>
    <name type="synonym">Vigna angularis</name>
    <dbReference type="NCBI Taxonomy" id="3914"/>
    <lineage>
        <taxon>Eukaryota</taxon>
        <taxon>Viridiplantae</taxon>
        <taxon>Streptophyta</taxon>
        <taxon>Embryophyta</taxon>
        <taxon>Tracheophyta</taxon>
        <taxon>Spermatophyta</taxon>
        <taxon>Magnoliopsida</taxon>
        <taxon>eudicotyledons</taxon>
        <taxon>Gunneridae</taxon>
        <taxon>Pentapetalae</taxon>
        <taxon>rosids</taxon>
        <taxon>fabids</taxon>
        <taxon>Fabales</taxon>
        <taxon>Fabaceae</taxon>
        <taxon>Papilionoideae</taxon>
        <taxon>50 kb inversion clade</taxon>
        <taxon>NPAAA clade</taxon>
        <taxon>indigoferoid/millettioid clade</taxon>
        <taxon>Phaseoleae</taxon>
        <taxon>Vigna</taxon>
    </lineage>
</organism>
<name>A0A0L9URG6_PHAAN</name>
<sequence>MNVRFIRSLLYLVLSVLFYSGTGDLFVSFQVFVLVLKEDLTFELYLLNVRSWLAFDPSVGSPIVERSSHTVRSSWNVHHLTVRPLLFMTARPLLMSVRPHPRVTVRPLSRAVDRSQPLLTFGFSLFTDVRLFGPADWRSFLYFANVAFGHFFVNVRS</sequence>
<dbReference type="EMBL" id="CM003376">
    <property type="protein sequence ID" value="KOM45353.1"/>
    <property type="molecule type" value="Genomic_DNA"/>
</dbReference>
<evidence type="ECO:0000313" key="2">
    <source>
        <dbReference type="Proteomes" id="UP000053144"/>
    </source>
</evidence>
<protein>
    <submittedName>
        <fullName evidence="1">Uncharacterized protein</fullName>
    </submittedName>
</protein>
<dbReference type="Gramene" id="KOM45353">
    <property type="protein sequence ID" value="KOM45353"/>
    <property type="gene ID" value="LR48_Vigan06g065900"/>
</dbReference>
<evidence type="ECO:0000313" key="1">
    <source>
        <dbReference type="EMBL" id="KOM45353.1"/>
    </source>
</evidence>
<proteinExistence type="predicted"/>
<dbReference type="Proteomes" id="UP000053144">
    <property type="component" value="Chromosome 6"/>
</dbReference>